<sequence>MRVEATIPRPPSRGGEGEVTAESQIVRSLKLIPDFDESRVGLVANKLTGKALHVYDRMVVADLEKYEEFMADILRAYELRPEAYR</sequence>
<gene>
    <name evidence="2" type="ORF">E2C01_072793</name>
</gene>
<comment type="caution">
    <text evidence="2">The sequence shown here is derived from an EMBL/GenBank/DDBJ whole genome shotgun (WGS) entry which is preliminary data.</text>
</comment>
<accession>A0A5B7I8U6</accession>
<name>A0A5B7I8U6_PORTR</name>
<dbReference type="OrthoDB" id="418748at2759"/>
<feature type="region of interest" description="Disordered" evidence="1">
    <location>
        <begin position="1"/>
        <end position="21"/>
    </location>
</feature>
<keyword evidence="3" id="KW-1185">Reference proteome</keyword>
<evidence type="ECO:0000313" key="3">
    <source>
        <dbReference type="Proteomes" id="UP000324222"/>
    </source>
</evidence>
<organism evidence="2 3">
    <name type="scientific">Portunus trituberculatus</name>
    <name type="common">Swimming crab</name>
    <name type="synonym">Neptunus trituberculatus</name>
    <dbReference type="NCBI Taxonomy" id="210409"/>
    <lineage>
        <taxon>Eukaryota</taxon>
        <taxon>Metazoa</taxon>
        <taxon>Ecdysozoa</taxon>
        <taxon>Arthropoda</taxon>
        <taxon>Crustacea</taxon>
        <taxon>Multicrustacea</taxon>
        <taxon>Malacostraca</taxon>
        <taxon>Eumalacostraca</taxon>
        <taxon>Eucarida</taxon>
        <taxon>Decapoda</taxon>
        <taxon>Pleocyemata</taxon>
        <taxon>Brachyura</taxon>
        <taxon>Eubrachyura</taxon>
        <taxon>Portunoidea</taxon>
        <taxon>Portunidae</taxon>
        <taxon>Portuninae</taxon>
        <taxon>Portunus</taxon>
    </lineage>
</organism>
<dbReference type="Proteomes" id="UP000324222">
    <property type="component" value="Unassembled WGS sequence"/>
</dbReference>
<evidence type="ECO:0000313" key="2">
    <source>
        <dbReference type="EMBL" id="MPC78309.1"/>
    </source>
</evidence>
<proteinExistence type="predicted"/>
<dbReference type="EMBL" id="VSRR010048084">
    <property type="protein sequence ID" value="MPC78309.1"/>
    <property type="molecule type" value="Genomic_DNA"/>
</dbReference>
<dbReference type="AlphaFoldDB" id="A0A5B7I8U6"/>
<protein>
    <submittedName>
        <fullName evidence="2">Uncharacterized protein</fullName>
    </submittedName>
</protein>
<evidence type="ECO:0000256" key="1">
    <source>
        <dbReference type="SAM" id="MobiDB-lite"/>
    </source>
</evidence>
<reference evidence="2 3" key="1">
    <citation type="submission" date="2019-05" db="EMBL/GenBank/DDBJ databases">
        <title>Another draft genome of Portunus trituberculatus and its Hox gene families provides insights of decapod evolution.</title>
        <authorList>
            <person name="Jeong J.-H."/>
            <person name="Song I."/>
            <person name="Kim S."/>
            <person name="Choi T."/>
            <person name="Kim D."/>
            <person name="Ryu S."/>
            <person name="Kim W."/>
        </authorList>
    </citation>
    <scope>NUCLEOTIDE SEQUENCE [LARGE SCALE GENOMIC DNA]</scope>
    <source>
        <tissue evidence="2">Muscle</tissue>
    </source>
</reference>